<dbReference type="PRINTS" id="PR01001">
    <property type="entry name" value="FADG3PDH"/>
</dbReference>
<keyword evidence="4" id="KW-0319">Glycerol metabolism</keyword>
<dbReference type="GO" id="GO:0004368">
    <property type="term" value="F:glycerol-3-phosphate dehydrogenase (quinone) activity"/>
    <property type="evidence" value="ECO:0007669"/>
    <property type="project" value="InterPro"/>
</dbReference>
<evidence type="ECO:0000256" key="2">
    <source>
        <dbReference type="ARBA" id="ARBA00007330"/>
    </source>
</evidence>
<dbReference type="PROSITE" id="PS00978">
    <property type="entry name" value="FAD_G3PDH_2"/>
    <property type="match status" value="1"/>
</dbReference>
<evidence type="ECO:0000313" key="9">
    <source>
        <dbReference type="EMBL" id="SKB88868.1"/>
    </source>
</evidence>
<comment type="cofactor">
    <cofactor evidence="1">
        <name>FAD</name>
        <dbReference type="ChEBI" id="CHEBI:57692"/>
    </cofactor>
</comment>
<dbReference type="InterPro" id="IPR000447">
    <property type="entry name" value="G3P_DH_FAD-dep"/>
</dbReference>
<evidence type="ECO:0000256" key="6">
    <source>
        <dbReference type="ARBA" id="ARBA00023002"/>
    </source>
</evidence>
<reference evidence="9 10" key="1">
    <citation type="submission" date="2017-02" db="EMBL/GenBank/DDBJ databases">
        <authorList>
            <person name="Peterson S.W."/>
        </authorList>
    </citation>
    <scope>NUCLEOTIDE SEQUENCE [LARGE SCALE GENOMIC DNA]</scope>
    <source>
        <strain evidence="9 10">DSM 22899</strain>
    </source>
</reference>
<evidence type="ECO:0000256" key="3">
    <source>
        <dbReference type="ARBA" id="ARBA00022630"/>
    </source>
</evidence>
<evidence type="ECO:0000256" key="5">
    <source>
        <dbReference type="ARBA" id="ARBA00022827"/>
    </source>
</evidence>
<evidence type="ECO:0000313" key="10">
    <source>
        <dbReference type="Proteomes" id="UP000190541"/>
    </source>
</evidence>
<dbReference type="Gene3D" id="1.10.8.870">
    <property type="entry name" value="Alpha-glycerophosphate oxidase, cap domain"/>
    <property type="match status" value="1"/>
</dbReference>
<keyword evidence="5" id="KW-0274">FAD</keyword>
<sequence length="526" mass="57732">MNSPLLDRNTALQRAAAPSQWDLAIIGGGATGLGIAVDAATRGYSTILLEQHDFAKGTSSRSTKLVHGGVRYLAMGDIKLVYHALYERGLIFKNAPHLAHIQSFIIPCYSFFDKWKYLIGLKVYDWLAGRYRIGISKSVSKRETADQIPGIKTNRLKGGVRYFDGQFDDARLAINLAQTAAQHGGVVLNYCKVTELLKDDRGKVAGVGFTDEETGRRFTLNAKVVVNATGVFVDDILQLDTDEHRSLVRPSQGTHIVVDRAFLGSSEALMIPKTSDGRVLFGIPWHDHLLLGTTDTPIATHSLEPRPLDTEINFILETAATYLANPPQRKDVLSIFAGLRPLAAPTGTNESTKEISRDHKLMVNPSGLITITGGKWTTYRKMAEETVDKAMETGGLTPRACRTKTVKIHGHQTPVQKGHWAYYGSDASGIQALVDSEPALAEKLHAGFDHIAAQAVWAVRHEMARTLEDVLARRLRILFLDAAKSLEMAPKVAGIMAAELGKDTAWIAAQIEQYTMLAANYLPERK</sequence>
<dbReference type="Pfam" id="PF16901">
    <property type="entry name" value="DAO_C"/>
    <property type="match status" value="1"/>
</dbReference>
<evidence type="ECO:0000256" key="1">
    <source>
        <dbReference type="ARBA" id="ARBA00001974"/>
    </source>
</evidence>
<dbReference type="InterPro" id="IPR038299">
    <property type="entry name" value="DAO_C_sf"/>
</dbReference>
<protein>
    <submittedName>
        <fullName evidence="9">Glycerol-3-phosphate dehydrogenase</fullName>
    </submittedName>
</protein>
<dbReference type="InterPro" id="IPR036188">
    <property type="entry name" value="FAD/NAD-bd_sf"/>
</dbReference>
<dbReference type="InterPro" id="IPR031656">
    <property type="entry name" value="DAO_C"/>
</dbReference>
<dbReference type="EMBL" id="FUYS01000012">
    <property type="protein sequence ID" value="SKB88868.1"/>
    <property type="molecule type" value="Genomic_DNA"/>
</dbReference>
<dbReference type="RefSeq" id="WP_079718283.1">
    <property type="nucleotide sequence ID" value="NZ_FUYS01000012.1"/>
</dbReference>
<accession>A0A1T5EYC1</accession>
<keyword evidence="10" id="KW-1185">Reference proteome</keyword>
<dbReference type="InterPro" id="IPR006076">
    <property type="entry name" value="FAD-dep_OxRdtase"/>
</dbReference>
<feature type="domain" description="FAD dependent oxidoreductase" evidence="7">
    <location>
        <begin position="22"/>
        <end position="379"/>
    </location>
</feature>
<evidence type="ECO:0000259" key="7">
    <source>
        <dbReference type="Pfam" id="PF01266"/>
    </source>
</evidence>
<name>A0A1T5EYC1_9SPHI</name>
<proteinExistence type="inferred from homology"/>
<dbReference type="Gene3D" id="3.30.9.10">
    <property type="entry name" value="D-Amino Acid Oxidase, subunit A, domain 2"/>
    <property type="match status" value="1"/>
</dbReference>
<dbReference type="AlphaFoldDB" id="A0A1T5EYC1"/>
<dbReference type="SUPFAM" id="SSF54373">
    <property type="entry name" value="FAD-linked reductases, C-terminal domain"/>
    <property type="match status" value="1"/>
</dbReference>
<dbReference type="GO" id="GO:0046168">
    <property type="term" value="P:glycerol-3-phosphate catabolic process"/>
    <property type="evidence" value="ECO:0007669"/>
    <property type="project" value="TreeGrafter"/>
</dbReference>
<evidence type="ECO:0000256" key="4">
    <source>
        <dbReference type="ARBA" id="ARBA00022798"/>
    </source>
</evidence>
<dbReference type="Proteomes" id="UP000190541">
    <property type="component" value="Unassembled WGS sequence"/>
</dbReference>
<comment type="similarity">
    <text evidence="2">Belongs to the FAD-dependent glycerol-3-phosphate dehydrogenase family.</text>
</comment>
<evidence type="ECO:0000259" key="8">
    <source>
        <dbReference type="Pfam" id="PF16901"/>
    </source>
</evidence>
<dbReference type="STRING" id="623280.SAMN05660226_03644"/>
<dbReference type="OrthoDB" id="9766796at2"/>
<dbReference type="PANTHER" id="PTHR11985:SF35">
    <property type="entry name" value="ANAEROBIC GLYCEROL-3-PHOSPHATE DEHYDROGENASE SUBUNIT A"/>
    <property type="match status" value="1"/>
</dbReference>
<dbReference type="PANTHER" id="PTHR11985">
    <property type="entry name" value="GLYCEROL-3-PHOSPHATE DEHYDROGENASE"/>
    <property type="match status" value="1"/>
</dbReference>
<keyword evidence="6" id="KW-0560">Oxidoreductase</keyword>
<gene>
    <name evidence="9" type="ORF">SAMN05660226_03644</name>
</gene>
<organism evidence="9 10">
    <name type="scientific">Parapedobacter luteus</name>
    <dbReference type="NCBI Taxonomy" id="623280"/>
    <lineage>
        <taxon>Bacteria</taxon>
        <taxon>Pseudomonadati</taxon>
        <taxon>Bacteroidota</taxon>
        <taxon>Sphingobacteriia</taxon>
        <taxon>Sphingobacteriales</taxon>
        <taxon>Sphingobacteriaceae</taxon>
        <taxon>Parapedobacter</taxon>
    </lineage>
</organism>
<dbReference type="Pfam" id="PF01266">
    <property type="entry name" value="DAO"/>
    <property type="match status" value="1"/>
</dbReference>
<dbReference type="SUPFAM" id="SSF51905">
    <property type="entry name" value="FAD/NAD(P)-binding domain"/>
    <property type="match status" value="1"/>
</dbReference>
<keyword evidence="3" id="KW-0285">Flavoprotein</keyword>
<dbReference type="GO" id="GO:0006071">
    <property type="term" value="P:glycerol metabolic process"/>
    <property type="evidence" value="ECO:0007669"/>
    <property type="project" value="UniProtKB-KW"/>
</dbReference>
<dbReference type="Gene3D" id="3.50.50.60">
    <property type="entry name" value="FAD/NAD(P)-binding domain"/>
    <property type="match status" value="1"/>
</dbReference>
<feature type="domain" description="Alpha-glycerophosphate oxidase C-terminal" evidence="8">
    <location>
        <begin position="390"/>
        <end position="504"/>
    </location>
</feature>